<organism evidence="13">
    <name type="scientific">mine drainage metagenome</name>
    <dbReference type="NCBI Taxonomy" id="410659"/>
    <lineage>
        <taxon>unclassified sequences</taxon>
        <taxon>metagenomes</taxon>
        <taxon>ecological metagenomes</taxon>
    </lineage>
</organism>
<dbReference type="NCBIfam" id="TIGR00207">
    <property type="entry name" value="fliG"/>
    <property type="match status" value="1"/>
</dbReference>
<evidence type="ECO:0000259" key="11">
    <source>
        <dbReference type="Pfam" id="PF14841"/>
    </source>
</evidence>
<evidence type="ECO:0000256" key="3">
    <source>
        <dbReference type="ARBA" id="ARBA00010299"/>
    </source>
</evidence>
<dbReference type="GO" id="GO:0005886">
    <property type="term" value="C:plasma membrane"/>
    <property type="evidence" value="ECO:0007669"/>
    <property type="project" value="UniProtKB-SubCell"/>
</dbReference>
<dbReference type="PANTHER" id="PTHR30534">
    <property type="entry name" value="FLAGELLAR MOTOR SWITCH PROTEIN FLIG"/>
    <property type="match status" value="1"/>
</dbReference>
<evidence type="ECO:0000256" key="9">
    <source>
        <dbReference type="ARBA" id="ARBA00023143"/>
    </source>
</evidence>
<dbReference type="GO" id="GO:0071973">
    <property type="term" value="P:bacterial-type flagellum-dependent cell motility"/>
    <property type="evidence" value="ECO:0007669"/>
    <property type="project" value="InterPro"/>
</dbReference>
<keyword evidence="13" id="KW-0282">Flagellum</keyword>
<dbReference type="Gene3D" id="1.10.220.30">
    <property type="match status" value="3"/>
</dbReference>
<dbReference type="Pfam" id="PF01706">
    <property type="entry name" value="FliG_C"/>
    <property type="match status" value="1"/>
</dbReference>
<keyword evidence="6" id="KW-0145">Chemotaxis</keyword>
<dbReference type="GO" id="GO:0003774">
    <property type="term" value="F:cytoskeletal motor activity"/>
    <property type="evidence" value="ECO:0007669"/>
    <property type="project" value="InterPro"/>
</dbReference>
<evidence type="ECO:0000259" key="12">
    <source>
        <dbReference type="Pfam" id="PF14842"/>
    </source>
</evidence>
<keyword evidence="5" id="KW-1003">Cell membrane</keyword>
<feature type="domain" description="Flagellar motor switch protein FliG N-terminal" evidence="12">
    <location>
        <begin position="4"/>
        <end position="103"/>
    </location>
</feature>
<dbReference type="InterPro" id="IPR000090">
    <property type="entry name" value="Flg_Motor_Flig"/>
</dbReference>
<keyword evidence="8" id="KW-0472">Membrane</keyword>
<dbReference type="Pfam" id="PF14841">
    <property type="entry name" value="FliG_M"/>
    <property type="match status" value="1"/>
</dbReference>
<keyword evidence="13" id="KW-0966">Cell projection</keyword>
<dbReference type="InterPro" id="IPR023087">
    <property type="entry name" value="Flg_Motor_Flig_C"/>
</dbReference>
<dbReference type="InterPro" id="IPR028263">
    <property type="entry name" value="FliG_N"/>
</dbReference>
<dbReference type="PANTHER" id="PTHR30534:SF0">
    <property type="entry name" value="FLAGELLAR MOTOR SWITCH PROTEIN FLIG"/>
    <property type="match status" value="1"/>
</dbReference>
<protein>
    <recommendedName>
        <fullName evidence="4">Flagellar motor switch protein FliG</fullName>
    </recommendedName>
</protein>
<evidence type="ECO:0000256" key="8">
    <source>
        <dbReference type="ARBA" id="ARBA00023136"/>
    </source>
</evidence>
<evidence type="ECO:0000256" key="4">
    <source>
        <dbReference type="ARBA" id="ARBA00021870"/>
    </source>
</evidence>
<dbReference type="PIRSF" id="PIRSF003161">
    <property type="entry name" value="FliG"/>
    <property type="match status" value="1"/>
</dbReference>
<dbReference type="FunFam" id="1.10.220.30:FF:000001">
    <property type="entry name" value="Flagellar motor switch protein FliG"/>
    <property type="match status" value="1"/>
</dbReference>
<comment type="subcellular location">
    <subcellularLocation>
        <location evidence="1">Bacterial flagellum basal body</location>
    </subcellularLocation>
    <subcellularLocation>
        <location evidence="2">Cell membrane</location>
        <topology evidence="2">Peripheral membrane protein</topology>
        <orientation evidence="2">Cytoplasmic side</orientation>
    </subcellularLocation>
</comment>
<dbReference type="GO" id="GO:0006935">
    <property type="term" value="P:chemotaxis"/>
    <property type="evidence" value="ECO:0007669"/>
    <property type="project" value="UniProtKB-KW"/>
</dbReference>
<comment type="similarity">
    <text evidence="3">Belongs to the FliG family.</text>
</comment>
<sequence>MSDGIEKSAILLLSLGENEAAEVLKHLEPREVQKVSKAMSQLKAVSHEKVEEVLDDLRRHTEKGGSMSVDENMLRSMLIKALGDDRAANLISRIMSGSETAGFDGLKWLDASTIAELIRNEHPQIIATILAHLEFDQAGDILKHFPERLRNDVLLRIATIDGVQPEALHELNEALTRLLSGSASVKKTSLGGVRHAAEILNFVGQAVETSIIDNVREYDPDLAQKILDEMFVFENLLDIDDRGIQLLLREIQSDSLILALKGASEALREKIFKNMSSRASEMLREDLEAKGPVRLSEVEAEQKEILKVARRLADEGQIVLGGGGEDQFV</sequence>
<dbReference type="SUPFAM" id="SSF48029">
    <property type="entry name" value="FliG"/>
    <property type="match status" value="2"/>
</dbReference>
<evidence type="ECO:0000256" key="1">
    <source>
        <dbReference type="ARBA" id="ARBA00004117"/>
    </source>
</evidence>
<proteinExistence type="inferred from homology"/>
<dbReference type="PRINTS" id="PR00954">
    <property type="entry name" value="FLGMOTORFLIG"/>
</dbReference>
<reference evidence="13" key="1">
    <citation type="submission" date="2016-10" db="EMBL/GenBank/DDBJ databases">
        <title>Sequence of Gallionella enrichment culture.</title>
        <authorList>
            <person name="Poehlein A."/>
            <person name="Muehling M."/>
            <person name="Daniel R."/>
        </authorList>
    </citation>
    <scope>NUCLEOTIDE SEQUENCE</scope>
</reference>
<keyword evidence="7" id="KW-0283">Flagellar rotation</keyword>
<keyword evidence="9" id="KW-0975">Bacterial flagellum</keyword>
<dbReference type="GO" id="GO:0009425">
    <property type="term" value="C:bacterial-type flagellum basal body"/>
    <property type="evidence" value="ECO:0007669"/>
    <property type="project" value="UniProtKB-SubCell"/>
</dbReference>
<accession>A0A1J5RB77</accession>
<feature type="domain" description="Flagellar motor switch protein FliG middle" evidence="11">
    <location>
        <begin position="112"/>
        <end position="183"/>
    </location>
</feature>
<dbReference type="EMBL" id="MLJW01000210">
    <property type="protein sequence ID" value="OIQ93318.1"/>
    <property type="molecule type" value="Genomic_DNA"/>
</dbReference>
<evidence type="ECO:0000256" key="6">
    <source>
        <dbReference type="ARBA" id="ARBA00022500"/>
    </source>
</evidence>
<gene>
    <name evidence="13" type="primary">fliG_6</name>
    <name evidence="13" type="ORF">GALL_247400</name>
</gene>
<feature type="domain" description="Flagellar motor switch protein FliG C-terminal" evidence="10">
    <location>
        <begin position="214"/>
        <end position="320"/>
    </location>
</feature>
<dbReference type="InterPro" id="IPR032779">
    <property type="entry name" value="FliG_M"/>
</dbReference>
<evidence type="ECO:0000256" key="5">
    <source>
        <dbReference type="ARBA" id="ARBA00022475"/>
    </source>
</evidence>
<dbReference type="AlphaFoldDB" id="A0A1J5RB77"/>
<dbReference type="InterPro" id="IPR011002">
    <property type="entry name" value="FliG_a-hlx"/>
</dbReference>
<name>A0A1J5RB77_9ZZZZ</name>
<evidence type="ECO:0000256" key="7">
    <source>
        <dbReference type="ARBA" id="ARBA00022779"/>
    </source>
</evidence>
<evidence type="ECO:0000313" key="13">
    <source>
        <dbReference type="EMBL" id="OIQ93318.1"/>
    </source>
</evidence>
<evidence type="ECO:0000256" key="2">
    <source>
        <dbReference type="ARBA" id="ARBA00004413"/>
    </source>
</evidence>
<dbReference type="Pfam" id="PF14842">
    <property type="entry name" value="FliG_N"/>
    <property type="match status" value="1"/>
</dbReference>
<keyword evidence="13" id="KW-0969">Cilium</keyword>
<evidence type="ECO:0000259" key="10">
    <source>
        <dbReference type="Pfam" id="PF01706"/>
    </source>
</evidence>
<comment type="caution">
    <text evidence="13">The sequence shown here is derived from an EMBL/GenBank/DDBJ whole genome shotgun (WGS) entry which is preliminary data.</text>
</comment>